<dbReference type="AlphaFoldDB" id="A0A426XPJ2"/>
<feature type="compositionally biased region" description="Basic and acidic residues" evidence="1">
    <location>
        <begin position="26"/>
        <end position="38"/>
    </location>
</feature>
<evidence type="ECO:0000313" key="3">
    <source>
        <dbReference type="Proteomes" id="UP000287651"/>
    </source>
</evidence>
<evidence type="ECO:0000313" key="2">
    <source>
        <dbReference type="EMBL" id="RRT41360.1"/>
    </source>
</evidence>
<sequence length="71" mass="7252">MPGVHPAIPAFYVSTPGFTARYGDHPMEAGAFPRDDHLGAALPPPPSSSSSSPPFRPSALVSTVLSLPPAA</sequence>
<name>A0A426XPJ2_ENSVE</name>
<protein>
    <submittedName>
        <fullName evidence="2">Uncharacterized protein</fullName>
    </submittedName>
</protein>
<comment type="caution">
    <text evidence="2">The sequence shown here is derived from an EMBL/GenBank/DDBJ whole genome shotgun (WGS) entry which is preliminary data.</text>
</comment>
<accession>A0A426XPJ2</accession>
<dbReference type="EMBL" id="AMZH03018641">
    <property type="protein sequence ID" value="RRT41360.1"/>
    <property type="molecule type" value="Genomic_DNA"/>
</dbReference>
<organism evidence="2 3">
    <name type="scientific">Ensete ventricosum</name>
    <name type="common">Abyssinian banana</name>
    <name type="synonym">Musa ensete</name>
    <dbReference type="NCBI Taxonomy" id="4639"/>
    <lineage>
        <taxon>Eukaryota</taxon>
        <taxon>Viridiplantae</taxon>
        <taxon>Streptophyta</taxon>
        <taxon>Embryophyta</taxon>
        <taxon>Tracheophyta</taxon>
        <taxon>Spermatophyta</taxon>
        <taxon>Magnoliopsida</taxon>
        <taxon>Liliopsida</taxon>
        <taxon>Zingiberales</taxon>
        <taxon>Musaceae</taxon>
        <taxon>Ensete</taxon>
    </lineage>
</organism>
<feature type="region of interest" description="Disordered" evidence="1">
    <location>
        <begin position="26"/>
        <end position="59"/>
    </location>
</feature>
<evidence type="ECO:0000256" key="1">
    <source>
        <dbReference type="SAM" id="MobiDB-lite"/>
    </source>
</evidence>
<gene>
    <name evidence="2" type="ORF">B296_00050633</name>
</gene>
<reference evidence="2 3" key="1">
    <citation type="journal article" date="2014" name="Agronomy (Basel)">
        <title>A Draft Genome Sequence for Ensete ventricosum, the Drought-Tolerant Tree Against Hunger.</title>
        <authorList>
            <person name="Harrison J."/>
            <person name="Moore K.A."/>
            <person name="Paszkiewicz K."/>
            <person name="Jones T."/>
            <person name="Grant M."/>
            <person name="Ambacheew D."/>
            <person name="Muzemil S."/>
            <person name="Studholme D.J."/>
        </authorList>
    </citation>
    <scope>NUCLEOTIDE SEQUENCE [LARGE SCALE GENOMIC DNA]</scope>
</reference>
<proteinExistence type="predicted"/>
<dbReference type="Proteomes" id="UP000287651">
    <property type="component" value="Unassembled WGS sequence"/>
</dbReference>